<feature type="domain" description="Thioredoxin" evidence="2">
    <location>
        <begin position="1"/>
        <end position="121"/>
    </location>
</feature>
<dbReference type="PROSITE" id="PS51352">
    <property type="entry name" value="THIOREDOXIN_2"/>
    <property type="match status" value="1"/>
</dbReference>
<evidence type="ECO:0000256" key="1">
    <source>
        <dbReference type="ARBA" id="ARBA00023284"/>
    </source>
</evidence>
<dbReference type="AlphaFoldDB" id="A0A412WXV9"/>
<dbReference type="SUPFAM" id="SSF52833">
    <property type="entry name" value="Thioredoxin-like"/>
    <property type="match status" value="1"/>
</dbReference>
<sequence length="349" mass="39332">MVRLFAQTNFRELNLAKALESANSEGKMVLVDCYTSWCGPCKIMASKILPLKEVGDFLNERFVCVKYDMEKEEGPEIAKKYGVEAYPTFLLLRADGTLIQPLVGMTSTGEEFVYKVKLALGDISTVKMDSLYASGNRMTRFVLSYLKALQATKQFDKARTVSNELVKSLNDSQKAYVTYWFIYEDINISPIGSENMAYLLEHVDNFRKGVGVEPVNAKLAALFETRLEDILRGRNKNASLTEVEKIGQQLEACNLPGREDLSDYVVLAKAMIMKDAGQALPVCKKLFIPMSDEKLAYLYFHPILTLKGKWSDAHKKELDKMSKELSKRVKNVVLKDGLLNFANAMIPNL</sequence>
<dbReference type="Proteomes" id="UP000654720">
    <property type="component" value="Chromosome"/>
</dbReference>
<dbReference type="InterPro" id="IPR017937">
    <property type="entry name" value="Thioredoxin_CS"/>
</dbReference>
<dbReference type="PANTHER" id="PTHR43601:SF3">
    <property type="entry name" value="THIOREDOXIN, MITOCHONDRIAL"/>
    <property type="match status" value="1"/>
</dbReference>
<dbReference type="CDD" id="cd02947">
    <property type="entry name" value="TRX_family"/>
    <property type="match status" value="1"/>
</dbReference>
<dbReference type="PROSITE" id="PS00194">
    <property type="entry name" value="THIOREDOXIN_1"/>
    <property type="match status" value="1"/>
</dbReference>
<dbReference type="PANTHER" id="PTHR43601">
    <property type="entry name" value="THIOREDOXIN, MITOCHONDRIAL"/>
    <property type="match status" value="1"/>
</dbReference>
<dbReference type="Gene3D" id="3.40.30.10">
    <property type="entry name" value="Glutaredoxin"/>
    <property type="match status" value="1"/>
</dbReference>
<dbReference type="InterPro" id="IPR013766">
    <property type="entry name" value="Thioredoxin_domain"/>
</dbReference>
<keyword evidence="6" id="KW-1185">Reference proteome</keyword>
<dbReference type="EMBL" id="QRZA01000020">
    <property type="protein sequence ID" value="RGV32530.1"/>
    <property type="molecule type" value="Genomic_DNA"/>
</dbReference>
<evidence type="ECO:0000313" key="4">
    <source>
        <dbReference type="EMBL" id="RGV32530.1"/>
    </source>
</evidence>
<keyword evidence="1" id="KW-0676">Redox-active center</keyword>
<protein>
    <submittedName>
        <fullName evidence="3 4">Thioredoxin</fullName>
    </submittedName>
</protein>
<proteinExistence type="predicted"/>
<dbReference type="InterPro" id="IPR036249">
    <property type="entry name" value="Thioredoxin-like_sf"/>
</dbReference>
<name>A0A412WXV9_9BACT</name>
<reference evidence="3 6" key="2">
    <citation type="submission" date="2021-02" db="EMBL/GenBank/DDBJ databases">
        <title>FDA dAtabase for Regulatory Grade micrObial Sequences (FDA-ARGOS): Supporting development and validation of Infectious Disease Dx tests.</title>
        <authorList>
            <person name="Carlson P."/>
            <person name="Fischbach M."/>
            <person name="Hastie J."/>
            <person name="Bilen M."/>
            <person name="Cheng A."/>
            <person name="Tallon L."/>
            <person name="Sadzewicz L."/>
            <person name="Zhao X."/>
            <person name="Boylan J."/>
            <person name="Ott S."/>
            <person name="Bowen H."/>
            <person name="Vavikolanu K."/>
            <person name="Mehta A."/>
            <person name="Aluvathingal J."/>
            <person name="Nadendla S."/>
            <person name="Yan Y."/>
            <person name="Sichtig H."/>
        </authorList>
    </citation>
    <scope>NUCLEOTIDE SEQUENCE [LARGE SCALE GENOMIC DNA]</scope>
    <source>
        <strain evidence="3 6">FDAARGOS_1229</strain>
    </source>
</reference>
<dbReference type="STRING" id="1121130.GCA_000519105_02556"/>
<evidence type="ECO:0000313" key="6">
    <source>
        <dbReference type="Proteomes" id="UP000654720"/>
    </source>
</evidence>
<evidence type="ECO:0000259" key="2">
    <source>
        <dbReference type="PROSITE" id="PS51352"/>
    </source>
</evidence>
<evidence type="ECO:0000313" key="5">
    <source>
        <dbReference type="Proteomes" id="UP000283589"/>
    </source>
</evidence>
<dbReference type="EMBL" id="CP069450">
    <property type="protein sequence ID" value="QRO52079.1"/>
    <property type="molecule type" value="Genomic_DNA"/>
</dbReference>
<evidence type="ECO:0000313" key="3">
    <source>
        <dbReference type="EMBL" id="QRO52079.1"/>
    </source>
</evidence>
<organism evidence="4 5">
    <name type="scientific">Butyricimonas virosa</name>
    <dbReference type="NCBI Taxonomy" id="544645"/>
    <lineage>
        <taxon>Bacteria</taxon>
        <taxon>Pseudomonadati</taxon>
        <taxon>Bacteroidota</taxon>
        <taxon>Bacteroidia</taxon>
        <taxon>Bacteroidales</taxon>
        <taxon>Odoribacteraceae</taxon>
        <taxon>Butyricimonas</taxon>
    </lineage>
</organism>
<dbReference type="Pfam" id="PF00085">
    <property type="entry name" value="Thioredoxin"/>
    <property type="match status" value="1"/>
</dbReference>
<dbReference type="Proteomes" id="UP000283589">
    <property type="component" value="Unassembled WGS sequence"/>
</dbReference>
<reference evidence="4 5" key="1">
    <citation type="submission" date="2018-08" db="EMBL/GenBank/DDBJ databases">
        <title>A genome reference for cultivated species of the human gut microbiota.</title>
        <authorList>
            <person name="Zou Y."/>
            <person name="Xue W."/>
            <person name="Luo G."/>
        </authorList>
    </citation>
    <scope>NUCLEOTIDE SEQUENCE [LARGE SCALE GENOMIC DNA]</scope>
    <source>
        <strain evidence="4 5">AF14-49</strain>
    </source>
</reference>
<gene>
    <name evidence="4" type="ORF">DWW18_13945</name>
    <name evidence="3" type="ORF">I6J59_17170</name>
</gene>
<dbReference type="GO" id="GO:0045454">
    <property type="term" value="P:cell redox homeostasis"/>
    <property type="evidence" value="ECO:0007669"/>
    <property type="project" value="TreeGrafter"/>
</dbReference>
<accession>A0A412WXV9</accession>